<keyword evidence="1" id="KW-1185">Reference proteome</keyword>
<dbReference type="Proteomes" id="UP001652740">
    <property type="component" value="Unplaced"/>
</dbReference>
<name>A0ABM3MBZ8_GALME</name>
<dbReference type="SMART" id="SM00696">
    <property type="entry name" value="DM9"/>
    <property type="match status" value="4"/>
</dbReference>
<dbReference type="RefSeq" id="XP_052748660.1">
    <property type="nucleotide sequence ID" value="XM_052892700.1"/>
</dbReference>
<evidence type="ECO:0000313" key="1">
    <source>
        <dbReference type="Proteomes" id="UP001652740"/>
    </source>
</evidence>
<accession>A0ABM3MBZ8</accession>
<dbReference type="PANTHER" id="PTHR31649:SF10">
    <property type="entry name" value="IP19903P-RELATED"/>
    <property type="match status" value="1"/>
</dbReference>
<proteinExistence type="predicted"/>
<gene>
    <name evidence="2" type="primary">LOC113518889</name>
</gene>
<protein>
    <submittedName>
        <fullName evidence="2">Uncharacterized protein LOC113518889</fullName>
    </submittedName>
</protein>
<dbReference type="GeneID" id="113518889"/>
<dbReference type="PANTHER" id="PTHR31649">
    <property type="entry name" value="AGAP009604-PA"/>
    <property type="match status" value="1"/>
</dbReference>
<dbReference type="Pfam" id="PF11901">
    <property type="entry name" value="DM9"/>
    <property type="match status" value="2"/>
</dbReference>
<sequence length="478" mass="51836">MSYQPPSGPPPPYSPYPVQHPIPNPYVQPGTITYVTTPVYMPAYPTQPVPQPQPPPNATYVTNIYQQSTSDPVKVVEKVKEKVKDRVVASTASASSRIARGILSNLPGYNWASTTTNVPLSIKLKALVAGKEGWDGSQLYIIRARHAGELIPGKLSIKHRAAYVPHMGKEVPVHNFEIFCARTNDVHWVTSSHGQVPPGAIAAGNTENGDTLYIARVKHLNSITPGKVHPNHNCCYISFGGKEISYATYEVLYPPPGAPYGVYPGQQPPPGSYAPPGTVTYIQTPVYGPGYPPQATPVPQPPPNATYVTNIYQQPPADPVNVVYHVESDIDWVQATTVTARDLQHKALVAGKEGWDSSPLCVIRAHHAGEFIPGKLAIKHRAAYVPHMGKEVPVHNFEVLCAKPHAVRWLTSGHGQVPPGAIPAGNTHNGEPLYIARVKHLNSLTPGKVHPSHNCAYISFGGKEISYKTYEVLCKIVG</sequence>
<reference evidence="2" key="1">
    <citation type="submission" date="2025-08" db="UniProtKB">
        <authorList>
            <consortium name="RefSeq"/>
        </authorList>
    </citation>
    <scope>IDENTIFICATION</scope>
    <source>
        <tissue evidence="2">Whole larvae</tissue>
    </source>
</reference>
<evidence type="ECO:0000313" key="2">
    <source>
        <dbReference type="RefSeq" id="XP_052748660.1"/>
    </source>
</evidence>
<dbReference type="InterPro" id="IPR006616">
    <property type="entry name" value="DM9_repeat"/>
</dbReference>
<organism evidence="1 2">
    <name type="scientific">Galleria mellonella</name>
    <name type="common">Greater wax moth</name>
    <dbReference type="NCBI Taxonomy" id="7137"/>
    <lineage>
        <taxon>Eukaryota</taxon>
        <taxon>Metazoa</taxon>
        <taxon>Ecdysozoa</taxon>
        <taxon>Arthropoda</taxon>
        <taxon>Hexapoda</taxon>
        <taxon>Insecta</taxon>
        <taxon>Pterygota</taxon>
        <taxon>Neoptera</taxon>
        <taxon>Endopterygota</taxon>
        <taxon>Lepidoptera</taxon>
        <taxon>Glossata</taxon>
        <taxon>Ditrysia</taxon>
        <taxon>Pyraloidea</taxon>
        <taxon>Pyralidae</taxon>
        <taxon>Galleriinae</taxon>
        <taxon>Galleria</taxon>
    </lineage>
</organism>